<feature type="compositionally biased region" description="Basic and acidic residues" evidence="1">
    <location>
        <begin position="382"/>
        <end position="406"/>
    </location>
</feature>
<feature type="compositionally biased region" description="Acidic residues" evidence="1">
    <location>
        <begin position="636"/>
        <end position="645"/>
    </location>
</feature>
<reference evidence="2" key="1">
    <citation type="submission" date="2021-11" db="EMBL/GenBank/DDBJ databases">
        <authorList>
            <person name="Herlambang A."/>
            <person name="Guo Y."/>
            <person name="Takashima Y."/>
            <person name="Nishizawa T."/>
        </authorList>
    </citation>
    <scope>NUCLEOTIDE SEQUENCE</scope>
    <source>
        <strain evidence="2">E1425</strain>
    </source>
</reference>
<reference evidence="2" key="2">
    <citation type="journal article" date="2022" name="Microbiol. Resour. Announc.">
        <title>Whole-Genome Sequence of Entomortierella parvispora E1425, a Mucoromycotan Fungus Associated with Burkholderiaceae-Related Endosymbiotic Bacteria.</title>
        <authorList>
            <person name="Herlambang A."/>
            <person name="Guo Y."/>
            <person name="Takashima Y."/>
            <person name="Narisawa K."/>
            <person name="Ohta H."/>
            <person name="Nishizawa T."/>
        </authorList>
    </citation>
    <scope>NUCLEOTIDE SEQUENCE</scope>
    <source>
        <strain evidence="2">E1425</strain>
    </source>
</reference>
<feature type="compositionally biased region" description="Basic and acidic residues" evidence="1">
    <location>
        <begin position="703"/>
        <end position="726"/>
    </location>
</feature>
<accession>A0A9P3LU21</accession>
<feature type="region of interest" description="Disordered" evidence="1">
    <location>
        <begin position="622"/>
        <end position="726"/>
    </location>
</feature>
<keyword evidence="3" id="KW-1185">Reference proteome</keyword>
<name>A0A9P3LU21_9FUNG</name>
<proteinExistence type="predicted"/>
<feature type="compositionally biased region" description="Acidic residues" evidence="1">
    <location>
        <begin position="653"/>
        <end position="677"/>
    </location>
</feature>
<feature type="compositionally biased region" description="Low complexity" evidence="1">
    <location>
        <begin position="108"/>
        <end position="131"/>
    </location>
</feature>
<feature type="compositionally biased region" description="Basic residues" evidence="1">
    <location>
        <begin position="687"/>
        <end position="702"/>
    </location>
</feature>
<organism evidence="2 3">
    <name type="scientific">Entomortierella parvispora</name>
    <dbReference type="NCBI Taxonomy" id="205924"/>
    <lineage>
        <taxon>Eukaryota</taxon>
        <taxon>Fungi</taxon>
        <taxon>Fungi incertae sedis</taxon>
        <taxon>Mucoromycota</taxon>
        <taxon>Mortierellomycotina</taxon>
        <taxon>Mortierellomycetes</taxon>
        <taxon>Mortierellales</taxon>
        <taxon>Mortierellaceae</taxon>
        <taxon>Entomortierella</taxon>
    </lineage>
</organism>
<feature type="region of interest" description="Disordered" evidence="1">
    <location>
        <begin position="167"/>
        <end position="189"/>
    </location>
</feature>
<dbReference type="OrthoDB" id="2275774at2759"/>
<sequence length="726" mass="80043">MEVQAAPIDIVHTPSPTSKATPLHPTKLASVDLHPVLKPALSSAPLTITPENDPYPSWEFFPASATYISQSSSSTAAAAPSSPNSTSTSDSPSSPSKSPRSSPPPAAPGSSSNTKGATSSSTAATHAATPSTHHRILDHCFHVSIETRLKQAEAQYLASTQEQAVEQQLKGASPAQAPMSASKQDDWKRRQRSLVDEAVVLGRKGSNVEAIVDGILKSHRSSGPLQSLPRHLKHRLHLCQLTSMVFGRFDVASSTNNSAGLNIYSAFHSRRHGASRAAIKQRLTHSEQGLRFQQLLQQKIPSSVYCRRHHRKDCKRTCCTLAKLQQEQQQALELKKKLANSYYMNSVRKQEPQRVAGLVDAIPAFLKCSAMSYRDIAKSLEEQKHEAKEEDEKASKEDDEKKDQDNKPQVQVLEGWYRLLLEMMTQAVIESYLCDESTGLETIIDVFSFGDDSECSEETAAQEEMTGSPTSPLMADVSAAGHTATGVEGLQFQNLNSLGATTIPLQQSSFQAQPHLHQQPQQGLRSTSPLHDVTTQDRQDDILFANTPEYDAFKKARDERLHELMTVDGVTVEQHFATLATKYPLIVLERQMTHFIARCQKLLVDPKLSQNMESLGLLIPPTTSAYADGSLSMPVSEDEDDEDEEMSVKLEEIKEEDEEEEEEMDQGNVADDDDDDNSTAARVVQVPKKHRHLHSHHNGPSKHGRETVKQEEEEAAAEHVAKKAKV</sequence>
<feature type="region of interest" description="Disordered" evidence="1">
    <location>
        <begin position="512"/>
        <end position="532"/>
    </location>
</feature>
<dbReference type="AlphaFoldDB" id="A0A9P3LU21"/>
<feature type="region of interest" description="Disordered" evidence="1">
    <location>
        <begin position="1"/>
        <end position="24"/>
    </location>
</feature>
<feature type="region of interest" description="Disordered" evidence="1">
    <location>
        <begin position="75"/>
        <end position="131"/>
    </location>
</feature>
<protein>
    <submittedName>
        <fullName evidence="2">Uncharacterized protein</fullName>
    </submittedName>
</protein>
<evidence type="ECO:0000256" key="1">
    <source>
        <dbReference type="SAM" id="MobiDB-lite"/>
    </source>
</evidence>
<feature type="region of interest" description="Disordered" evidence="1">
    <location>
        <begin position="382"/>
        <end position="407"/>
    </location>
</feature>
<feature type="compositionally biased region" description="Low complexity" evidence="1">
    <location>
        <begin position="75"/>
        <end position="100"/>
    </location>
</feature>
<gene>
    <name evidence="2" type="ORF">EMPS_02856</name>
</gene>
<evidence type="ECO:0000313" key="2">
    <source>
        <dbReference type="EMBL" id="GJJ70507.1"/>
    </source>
</evidence>
<feature type="compositionally biased region" description="Low complexity" evidence="1">
    <location>
        <begin position="512"/>
        <end position="522"/>
    </location>
</feature>
<evidence type="ECO:0000313" key="3">
    <source>
        <dbReference type="Proteomes" id="UP000827284"/>
    </source>
</evidence>
<dbReference type="EMBL" id="BQFW01000004">
    <property type="protein sequence ID" value="GJJ70507.1"/>
    <property type="molecule type" value="Genomic_DNA"/>
</dbReference>
<comment type="caution">
    <text evidence="2">The sequence shown here is derived from an EMBL/GenBank/DDBJ whole genome shotgun (WGS) entry which is preliminary data.</text>
</comment>
<dbReference type="Proteomes" id="UP000827284">
    <property type="component" value="Unassembled WGS sequence"/>
</dbReference>